<evidence type="ECO:0000256" key="5">
    <source>
        <dbReference type="ARBA" id="ARBA00023136"/>
    </source>
</evidence>
<feature type="transmembrane region" description="Helical" evidence="6">
    <location>
        <begin position="68"/>
        <end position="89"/>
    </location>
</feature>
<evidence type="ECO:0000313" key="9">
    <source>
        <dbReference type="Proteomes" id="UP000815677"/>
    </source>
</evidence>
<comment type="subcellular location">
    <subcellularLocation>
        <location evidence="1">Membrane</location>
        <topology evidence="1">Multi-pass membrane protein</topology>
    </subcellularLocation>
</comment>
<accession>A0ABQ0L3L9</accession>
<feature type="transmembrane region" description="Helical" evidence="6">
    <location>
        <begin position="192"/>
        <end position="211"/>
    </location>
</feature>
<dbReference type="EMBL" id="DF841693">
    <property type="protein sequence ID" value="GAT45745.1"/>
    <property type="molecule type" value="Genomic_DNA"/>
</dbReference>
<evidence type="ECO:0000256" key="6">
    <source>
        <dbReference type="SAM" id="Phobius"/>
    </source>
</evidence>
<name>A0ABQ0L3L9_MYCCL</name>
<keyword evidence="9" id="KW-1185">Reference proteome</keyword>
<evidence type="ECO:0000256" key="1">
    <source>
        <dbReference type="ARBA" id="ARBA00004141"/>
    </source>
</evidence>
<evidence type="ECO:0000256" key="2">
    <source>
        <dbReference type="ARBA" id="ARBA00008816"/>
    </source>
</evidence>
<dbReference type="CDD" id="cd03390">
    <property type="entry name" value="PAP2_containing_1_like"/>
    <property type="match status" value="1"/>
</dbReference>
<sequence>MSLSPRLRRLFDDIDRAYLADWILVASFWILSEFADNLLVFERDFYITDPTISHAHKKNQISGASNHWIALLVPATVVTTAGLFQASFISLHHGILALLAGRGMTRLFTNILKNKVGRLRPDFLARCKWDEELLKCTGKAKDILDGRKSFPSGHSSAAFSGMTFLALWLAGQTAAWCFAAQLPSASLPSSRLARFCLPLLPIWWAIYVAVTRVEDYRHHKEDVIVGGLIGIVCASVTYLAFWPSPFSEGSFRAHTYGQPRLTTTLEPGLGLGLYSTRRATMANAADYELSRLEDSDLDV</sequence>
<keyword evidence="4 6" id="KW-1133">Transmembrane helix</keyword>
<dbReference type="Proteomes" id="UP000815677">
    <property type="component" value="Unassembled WGS sequence"/>
</dbReference>
<protein>
    <submittedName>
        <fullName evidence="8">Lipid phosphate phosphatase 1</fullName>
    </submittedName>
</protein>
<dbReference type="PANTHER" id="PTHR10165">
    <property type="entry name" value="LIPID PHOSPHATE PHOSPHATASE"/>
    <property type="match status" value="1"/>
</dbReference>
<gene>
    <name evidence="8" type="ORF">MCHLO_03307</name>
</gene>
<dbReference type="Gene3D" id="1.20.144.10">
    <property type="entry name" value="Phosphatidic acid phosphatase type 2/haloperoxidase"/>
    <property type="match status" value="1"/>
</dbReference>
<evidence type="ECO:0000256" key="3">
    <source>
        <dbReference type="ARBA" id="ARBA00022692"/>
    </source>
</evidence>
<organism evidence="8 9">
    <name type="scientific">Mycena chlorophos</name>
    <name type="common">Agaric fungus</name>
    <name type="synonym">Agaricus chlorophos</name>
    <dbReference type="NCBI Taxonomy" id="658473"/>
    <lineage>
        <taxon>Eukaryota</taxon>
        <taxon>Fungi</taxon>
        <taxon>Dikarya</taxon>
        <taxon>Basidiomycota</taxon>
        <taxon>Agaricomycotina</taxon>
        <taxon>Agaricomycetes</taxon>
        <taxon>Agaricomycetidae</taxon>
        <taxon>Agaricales</taxon>
        <taxon>Marasmiineae</taxon>
        <taxon>Mycenaceae</taxon>
        <taxon>Mycena</taxon>
    </lineage>
</organism>
<dbReference type="SMART" id="SM00014">
    <property type="entry name" value="acidPPc"/>
    <property type="match status" value="1"/>
</dbReference>
<evidence type="ECO:0000259" key="7">
    <source>
        <dbReference type="SMART" id="SM00014"/>
    </source>
</evidence>
<reference evidence="8" key="1">
    <citation type="submission" date="2014-09" db="EMBL/GenBank/DDBJ databases">
        <title>Genome sequence of the luminous mushroom Mycena chlorophos for searching fungal bioluminescence genes.</title>
        <authorList>
            <person name="Tanaka Y."/>
            <person name="Kasuga D."/>
            <person name="Oba Y."/>
            <person name="Hase S."/>
            <person name="Sato K."/>
            <person name="Oba Y."/>
            <person name="Sakakibara Y."/>
        </authorList>
    </citation>
    <scope>NUCLEOTIDE SEQUENCE</scope>
</reference>
<feature type="transmembrane region" description="Helical" evidence="6">
    <location>
        <begin position="223"/>
        <end position="242"/>
    </location>
</feature>
<evidence type="ECO:0000313" key="8">
    <source>
        <dbReference type="EMBL" id="GAT45745.1"/>
    </source>
</evidence>
<dbReference type="SUPFAM" id="SSF48317">
    <property type="entry name" value="Acid phosphatase/Vanadium-dependent haloperoxidase"/>
    <property type="match status" value="1"/>
</dbReference>
<keyword evidence="3 6" id="KW-0812">Transmembrane</keyword>
<feature type="transmembrane region" description="Helical" evidence="6">
    <location>
        <begin position="157"/>
        <end position="180"/>
    </location>
</feature>
<proteinExistence type="inferred from homology"/>
<comment type="similarity">
    <text evidence="2">Belongs to the PA-phosphatase related phosphoesterase family.</text>
</comment>
<keyword evidence="5 6" id="KW-0472">Membrane</keyword>
<evidence type="ECO:0000256" key="4">
    <source>
        <dbReference type="ARBA" id="ARBA00022989"/>
    </source>
</evidence>
<dbReference type="InterPro" id="IPR043216">
    <property type="entry name" value="PAP-like"/>
</dbReference>
<dbReference type="InterPro" id="IPR036938">
    <property type="entry name" value="PAP2/HPO_sf"/>
</dbReference>
<dbReference type="PANTHER" id="PTHR10165:SF35">
    <property type="entry name" value="RE23632P"/>
    <property type="match status" value="1"/>
</dbReference>
<dbReference type="InterPro" id="IPR000326">
    <property type="entry name" value="PAP2/HPO"/>
</dbReference>
<dbReference type="Pfam" id="PF01569">
    <property type="entry name" value="PAP2"/>
    <property type="match status" value="1"/>
</dbReference>
<feature type="domain" description="Phosphatidic acid phosphatase type 2/haloperoxidase" evidence="7">
    <location>
        <begin position="95"/>
        <end position="238"/>
    </location>
</feature>